<feature type="transmembrane region" description="Helical" evidence="1">
    <location>
        <begin position="26"/>
        <end position="43"/>
    </location>
</feature>
<organism evidence="2 3">
    <name type="scientific">Rhizobium rhizoryzae</name>
    <dbReference type="NCBI Taxonomy" id="451876"/>
    <lineage>
        <taxon>Bacteria</taxon>
        <taxon>Pseudomonadati</taxon>
        <taxon>Pseudomonadota</taxon>
        <taxon>Alphaproteobacteria</taxon>
        <taxon>Hyphomicrobiales</taxon>
        <taxon>Rhizobiaceae</taxon>
        <taxon>Rhizobium/Agrobacterium group</taxon>
        <taxon>Rhizobium</taxon>
    </lineage>
</organism>
<evidence type="ECO:0000256" key="1">
    <source>
        <dbReference type="SAM" id="Phobius"/>
    </source>
</evidence>
<name>A0A7W6PQQ3_9HYPH</name>
<dbReference type="AlphaFoldDB" id="A0A7W6PQQ3"/>
<reference evidence="2 3" key="1">
    <citation type="submission" date="2020-08" db="EMBL/GenBank/DDBJ databases">
        <title>Genomic Encyclopedia of Type Strains, Phase IV (KMG-IV): sequencing the most valuable type-strain genomes for metagenomic binning, comparative biology and taxonomic classification.</title>
        <authorList>
            <person name="Goeker M."/>
        </authorList>
    </citation>
    <scope>NUCLEOTIDE SEQUENCE [LARGE SCALE GENOMIC DNA]</scope>
    <source>
        <strain evidence="2 3">DSM 29514</strain>
    </source>
</reference>
<evidence type="ECO:0000313" key="2">
    <source>
        <dbReference type="EMBL" id="MBB4142167.1"/>
    </source>
</evidence>
<dbReference type="RefSeq" id="WP_165135958.1">
    <property type="nucleotide sequence ID" value="NZ_CP049250.1"/>
</dbReference>
<comment type="caution">
    <text evidence="2">The sequence shown here is derived from an EMBL/GenBank/DDBJ whole genome shotgun (WGS) entry which is preliminary data.</text>
</comment>
<protein>
    <submittedName>
        <fullName evidence="2">Uncharacterized protein</fullName>
    </submittedName>
</protein>
<dbReference type="Proteomes" id="UP000519897">
    <property type="component" value="Unassembled WGS sequence"/>
</dbReference>
<dbReference type="EMBL" id="JACIEC010000001">
    <property type="protein sequence ID" value="MBB4142167.1"/>
    <property type="molecule type" value="Genomic_DNA"/>
</dbReference>
<accession>A0A7W6PQQ3</accession>
<keyword evidence="3" id="KW-1185">Reference proteome</keyword>
<keyword evidence="1" id="KW-1133">Transmembrane helix</keyword>
<gene>
    <name evidence="2" type="ORF">GGQ72_000666</name>
</gene>
<keyword evidence="1" id="KW-0472">Membrane</keyword>
<keyword evidence="1" id="KW-0812">Transmembrane</keyword>
<evidence type="ECO:0000313" key="3">
    <source>
        <dbReference type="Proteomes" id="UP000519897"/>
    </source>
</evidence>
<proteinExistence type="predicted"/>
<sequence>MGDVIKFNKPKPVKPPRQTPPAAKKALIVVGVIAAFVLVWAYFQYVGGA</sequence>